<keyword evidence="1" id="KW-0472">Membrane</keyword>
<protein>
    <submittedName>
        <fullName evidence="2">Uncharacterized protein</fullName>
    </submittedName>
</protein>
<evidence type="ECO:0000256" key="1">
    <source>
        <dbReference type="SAM" id="Phobius"/>
    </source>
</evidence>
<organism evidence="2 3">
    <name type="scientific">Opisthorchis felineus</name>
    <dbReference type="NCBI Taxonomy" id="147828"/>
    <lineage>
        <taxon>Eukaryota</taxon>
        <taxon>Metazoa</taxon>
        <taxon>Spiralia</taxon>
        <taxon>Lophotrochozoa</taxon>
        <taxon>Platyhelminthes</taxon>
        <taxon>Trematoda</taxon>
        <taxon>Digenea</taxon>
        <taxon>Opisthorchiida</taxon>
        <taxon>Opisthorchiata</taxon>
        <taxon>Opisthorchiidae</taxon>
        <taxon>Opisthorchis</taxon>
    </lineage>
</organism>
<evidence type="ECO:0000313" key="3">
    <source>
        <dbReference type="Proteomes" id="UP000308267"/>
    </source>
</evidence>
<comment type="caution">
    <text evidence="2">The sequence shown here is derived from an EMBL/GenBank/DDBJ whole genome shotgun (WGS) entry which is preliminary data.</text>
</comment>
<feature type="transmembrane region" description="Helical" evidence="1">
    <location>
        <begin position="78"/>
        <end position="96"/>
    </location>
</feature>
<sequence>MRGIRIRRPLRPYSVFPYKSLKPIGFQRLHFQEFAQTWQLQCVLIYGNSEKTASRCSLTLLVKLNKRNKYKPTNGNEASVSTLMLLSLMMMMMMMIDQTLLSRDRLPKYTSWGHQPLVGIFVLEPKTLKAIKYSLFS</sequence>
<evidence type="ECO:0000313" key="2">
    <source>
        <dbReference type="EMBL" id="TGZ64978.1"/>
    </source>
</evidence>
<reference evidence="2 3" key="1">
    <citation type="journal article" date="2019" name="BMC Genomics">
        <title>New insights from Opisthorchis felineus genome: update on genomics of the epidemiologically important liver flukes.</title>
        <authorList>
            <person name="Ershov N.I."/>
            <person name="Mordvinov V.A."/>
            <person name="Prokhortchouk E.B."/>
            <person name="Pakharukova M.Y."/>
            <person name="Gunbin K.V."/>
            <person name="Ustyantsev K."/>
            <person name="Genaev M.A."/>
            <person name="Blinov A.G."/>
            <person name="Mazur A."/>
            <person name="Boulygina E."/>
            <person name="Tsygankova S."/>
            <person name="Khrameeva E."/>
            <person name="Chekanov N."/>
            <person name="Fan G."/>
            <person name="Xiao A."/>
            <person name="Zhang H."/>
            <person name="Xu X."/>
            <person name="Yang H."/>
            <person name="Solovyev V."/>
            <person name="Lee S.M."/>
            <person name="Liu X."/>
            <person name="Afonnikov D.A."/>
            <person name="Skryabin K.G."/>
        </authorList>
    </citation>
    <scope>NUCLEOTIDE SEQUENCE [LARGE SCALE GENOMIC DNA]</scope>
    <source>
        <strain evidence="2">AK-0245</strain>
        <tissue evidence="2">Whole organism</tissue>
    </source>
</reference>
<dbReference type="Proteomes" id="UP000308267">
    <property type="component" value="Unassembled WGS sequence"/>
</dbReference>
<keyword evidence="1" id="KW-1133">Transmembrane helix</keyword>
<dbReference type="EMBL" id="SJOL01006567">
    <property type="protein sequence ID" value="TGZ64978.1"/>
    <property type="molecule type" value="Genomic_DNA"/>
</dbReference>
<proteinExistence type="predicted"/>
<keyword evidence="3" id="KW-1185">Reference proteome</keyword>
<gene>
    <name evidence="2" type="ORF">CRM22_006080</name>
</gene>
<name>A0A4S2LUU4_OPIFE</name>
<dbReference type="AlphaFoldDB" id="A0A4S2LUU4"/>
<accession>A0A4S2LUU4</accession>
<keyword evidence="1" id="KW-0812">Transmembrane</keyword>